<feature type="repeat" description="ANK" evidence="6">
    <location>
        <begin position="751"/>
        <end position="783"/>
    </location>
</feature>
<dbReference type="Gene3D" id="3.30.40.10">
    <property type="entry name" value="Zinc/RING finger domain, C3HC4 (zinc finger)"/>
    <property type="match status" value="1"/>
</dbReference>
<keyword evidence="8" id="KW-0175">Coiled coil</keyword>
<dbReference type="InterPro" id="IPR000306">
    <property type="entry name" value="Znf_FYVE"/>
</dbReference>
<feature type="repeat" description="ANK" evidence="6">
    <location>
        <begin position="784"/>
        <end position="817"/>
    </location>
</feature>
<evidence type="ECO:0000256" key="2">
    <source>
        <dbReference type="ARBA" id="ARBA00022737"/>
    </source>
</evidence>
<feature type="repeat" description="ANK" evidence="6">
    <location>
        <begin position="496"/>
        <end position="528"/>
    </location>
</feature>
<dbReference type="CDD" id="cd15728">
    <property type="entry name" value="FYVE_ANFY1"/>
    <property type="match status" value="1"/>
</dbReference>
<dbReference type="InterPro" id="IPR011333">
    <property type="entry name" value="SKP1/BTB/POZ_sf"/>
</dbReference>
<feature type="domain" description="BTB" evidence="9">
    <location>
        <begin position="90"/>
        <end position="155"/>
    </location>
</feature>
<reference evidence="11 12" key="1">
    <citation type="journal article" date="2007" name="Nature">
        <title>Evolution of genes and genomes on the Drosophila phylogeny.</title>
        <authorList>
            <consortium name="Drosophila 12 Genomes Consortium"/>
            <person name="Clark A.G."/>
            <person name="Eisen M.B."/>
            <person name="Smith D.R."/>
            <person name="Bergman C.M."/>
            <person name="Oliver B."/>
            <person name="Markow T.A."/>
            <person name="Kaufman T.C."/>
            <person name="Kellis M."/>
            <person name="Gelbart W."/>
            <person name="Iyer V.N."/>
            <person name="Pollard D.A."/>
            <person name="Sackton T.B."/>
            <person name="Larracuente A.M."/>
            <person name="Singh N.D."/>
            <person name="Abad J.P."/>
            <person name="Abt D.N."/>
            <person name="Adryan B."/>
            <person name="Aguade M."/>
            <person name="Akashi H."/>
            <person name="Anderson W.W."/>
            <person name="Aquadro C.F."/>
            <person name="Ardell D.H."/>
            <person name="Arguello R."/>
            <person name="Artieri C.G."/>
            <person name="Barbash D.A."/>
            <person name="Barker D."/>
            <person name="Barsanti P."/>
            <person name="Batterham P."/>
            <person name="Batzoglou S."/>
            <person name="Begun D."/>
            <person name="Bhutkar A."/>
            <person name="Blanco E."/>
            <person name="Bosak S.A."/>
            <person name="Bradley R.K."/>
            <person name="Brand A.D."/>
            <person name="Brent M.R."/>
            <person name="Brooks A.N."/>
            <person name="Brown R.H."/>
            <person name="Butlin R.K."/>
            <person name="Caggese C."/>
            <person name="Calvi B.R."/>
            <person name="Bernardo de Carvalho A."/>
            <person name="Caspi A."/>
            <person name="Castrezana S."/>
            <person name="Celniker S.E."/>
            <person name="Chang J.L."/>
            <person name="Chapple C."/>
            <person name="Chatterji S."/>
            <person name="Chinwalla A."/>
            <person name="Civetta A."/>
            <person name="Clifton S.W."/>
            <person name="Comeron J.M."/>
            <person name="Costello J.C."/>
            <person name="Coyne J.A."/>
            <person name="Daub J."/>
            <person name="David R.G."/>
            <person name="Delcher A.L."/>
            <person name="Delehaunty K."/>
            <person name="Do C.B."/>
            <person name="Ebling H."/>
            <person name="Edwards K."/>
            <person name="Eickbush T."/>
            <person name="Evans J.D."/>
            <person name="Filipski A."/>
            <person name="Findeiss S."/>
            <person name="Freyhult E."/>
            <person name="Fulton L."/>
            <person name="Fulton R."/>
            <person name="Garcia A.C."/>
            <person name="Gardiner A."/>
            <person name="Garfield D.A."/>
            <person name="Garvin B.E."/>
            <person name="Gibson G."/>
            <person name="Gilbert D."/>
            <person name="Gnerre S."/>
            <person name="Godfrey J."/>
            <person name="Good R."/>
            <person name="Gotea V."/>
            <person name="Gravely B."/>
            <person name="Greenberg A.J."/>
            <person name="Griffiths-Jones S."/>
            <person name="Gross S."/>
            <person name="Guigo R."/>
            <person name="Gustafson E.A."/>
            <person name="Haerty W."/>
            <person name="Hahn M.W."/>
            <person name="Halligan D.L."/>
            <person name="Halpern A.L."/>
            <person name="Halter G.M."/>
            <person name="Han M.V."/>
            <person name="Heger A."/>
            <person name="Hillier L."/>
            <person name="Hinrichs A.S."/>
            <person name="Holmes I."/>
            <person name="Hoskins R.A."/>
            <person name="Hubisz M.J."/>
            <person name="Hultmark D."/>
            <person name="Huntley M.A."/>
            <person name="Jaffe D.B."/>
            <person name="Jagadeeshan S."/>
            <person name="Jeck W.R."/>
            <person name="Johnson J."/>
            <person name="Jones C.D."/>
            <person name="Jordan W.C."/>
            <person name="Karpen G.H."/>
            <person name="Kataoka E."/>
            <person name="Keightley P.D."/>
            <person name="Kheradpour P."/>
            <person name="Kirkness E.F."/>
            <person name="Koerich L.B."/>
            <person name="Kristiansen K."/>
            <person name="Kudrna D."/>
            <person name="Kulathinal R.J."/>
            <person name="Kumar S."/>
            <person name="Kwok R."/>
            <person name="Lander E."/>
            <person name="Langley C.H."/>
            <person name="Lapoint R."/>
            <person name="Lazzaro B.P."/>
            <person name="Lee S.J."/>
            <person name="Levesque L."/>
            <person name="Li R."/>
            <person name="Lin C.F."/>
            <person name="Lin M.F."/>
            <person name="Lindblad-Toh K."/>
            <person name="Llopart A."/>
            <person name="Long M."/>
            <person name="Low L."/>
            <person name="Lozovsky E."/>
            <person name="Lu J."/>
            <person name="Luo M."/>
            <person name="Machado C.A."/>
            <person name="Makalowski W."/>
            <person name="Marzo M."/>
            <person name="Matsuda M."/>
            <person name="Matzkin L."/>
            <person name="McAllister B."/>
            <person name="McBride C.S."/>
            <person name="McKernan B."/>
            <person name="McKernan K."/>
            <person name="Mendez-Lago M."/>
            <person name="Minx P."/>
            <person name="Mollenhauer M.U."/>
            <person name="Montooth K."/>
            <person name="Mount S.M."/>
            <person name="Mu X."/>
            <person name="Myers E."/>
            <person name="Negre B."/>
            <person name="Newfeld S."/>
            <person name="Nielsen R."/>
            <person name="Noor M.A."/>
            <person name="O'Grady P."/>
            <person name="Pachter L."/>
            <person name="Papaceit M."/>
            <person name="Parisi M.J."/>
            <person name="Parisi M."/>
            <person name="Parts L."/>
            <person name="Pedersen J.S."/>
            <person name="Pesole G."/>
            <person name="Phillippy A.M."/>
            <person name="Ponting C.P."/>
            <person name="Pop M."/>
            <person name="Porcelli D."/>
            <person name="Powell J.R."/>
            <person name="Prohaska S."/>
            <person name="Pruitt K."/>
            <person name="Puig M."/>
            <person name="Quesneville H."/>
            <person name="Ram K.R."/>
            <person name="Rand D."/>
            <person name="Rasmussen M.D."/>
            <person name="Reed L.K."/>
            <person name="Reenan R."/>
            <person name="Reily A."/>
            <person name="Remington K.A."/>
            <person name="Rieger T.T."/>
            <person name="Ritchie M.G."/>
            <person name="Robin C."/>
            <person name="Rogers Y.H."/>
            <person name="Rohde C."/>
            <person name="Rozas J."/>
            <person name="Rubenfield M.J."/>
            <person name="Ruiz A."/>
            <person name="Russo S."/>
            <person name="Salzberg S.L."/>
            <person name="Sanchez-Gracia A."/>
            <person name="Saranga D.J."/>
            <person name="Sato H."/>
            <person name="Schaeffer S.W."/>
            <person name="Schatz M.C."/>
            <person name="Schlenke T."/>
            <person name="Schwartz R."/>
            <person name="Segarra C."/>
            <person name="Singh R.S."/>
            <person name="Sirot L."/>
            <person name="Sirota M."/>
            <person name="Sisneros N.B."/>
            <person name="Smith C.D."/>
            <person name="Smith T.F."/>
            <person name="Spieth J."/>
            <person name="Stage D.E."/>
            <person name="Stark A."/>
            <person name="Stephan W."/>
            <person name="Strausberg R.L."/>
            <person name="Strempel S."/>
            <person name="Sturgill D."/>
            <person name="Sutton G."/>
            <person name="Sutton G.G."/>
            <person name="Tao W."/>
            <person name="Teichmann S."/>
            <person name="Tobari Y.N."/>
            <person name="Tomimura Y."/>
            <person name="Tsolas J.M."/>
            <person name="Valente V.L."/>
            <person name="Venter E."/>
            <person name="Venter J.C."/>
            <person name="Vicario S."/>
            <person name="Vieira F.G."/>
            <person name="Vilella A.J."/>
            <person name="Villasante A."/>
            <person name="Walenz B."/>
            <person name="Wang J."/>
            <person name="Wasserman M."/>
            <person name="Watts T."/>
            <person name="Wilson D."/>
            <person name="Wilson R.K."/>
            <person name="Wing R.A."/>
            <person name="Wolfner M.F."/>
            <person name="Wong A."/>
            <person name="Wong G.K."/>
            <person name="Wu C.I."/>
            <person name="Wu G."/>
            <person name="Yamamoto D."/>
            <person name="Yang H.P."/>
            <person name="Yang S.P."/>
            <person name="Yorke J.A."/>
            <person name="Yoshida K."/>
            <person name="Zdobnov E."/>
            <person name="Zhang P."/>
            <person name="Zhang Y."/>
            <person name="Zimin A.V."/>
            <person name="Baldwin J."/>
            <person name="Abdouelleil A."/>
            <person name="Abdulkadir J."/>
            <person name="Abebe A."/>
            <person name="Abera B."/>
            <person name="Abreu J."/>
            <person name="Acer S.C."/>
            <person name="Aftuck L."/>
            <person name="Alexander A."/>
            <person name="An P."/>
            <person name="Anderson E."/>
            <person name="Anderson S."/>
            <person name="Arachi H."/>
            <person name="Azer M."/>
            <person name="Bachantsang P."/>
            <person name="Barry A."/>
            <person name="Bayul T."/>
            <person name="Berlin A."/>
            <person name="Bessette D."/>
            <person name="Bloom T."/>
            <person name="Blye J."/>
            <person name="Boguslavskiy L."/>
            <person name="Bonnet C."/>
            <person name="Boukhgalter B."/>
            <person name="Bourzgui I."/>
            <person name="Brown A."/>
            <person name="Cahill P."/>
            <person name="Channer S."/>
            <person name="Cheshatsang Y."/>
            <person name="Chuda L."/>
            <person name="Citroen M."/>
            <person name="Collymore A."/>
            <person name="Cooke P."/>
            <person name="Costello M."/>
            <person name="D'Aco K."/>
            <person name="Daza R."/>
            <person name="De Haan G."/>
            <person name="DeGray S."/>
            <person name="DeMaso C."/>
            <person name="Dhargay N."/>
            <person name="Dooley K."/>
            <person name="Dooley E."/>
            <person name="Doricent M."/>
            <person name="Dorje P."/>
            <person name="Dorjee K."/>
            <person name="Dupes A."/>
            <person name="Elong R."/>
            <person name="Falk J."/>
            <person name="Farina A."/>
            <person name="Faro S."/>
            <person name="Ferguson D."/>
            <person name="Fisher S."/>
            <person name="Foley C.D."/>
            <person name="Franke A."/>
            <person name="Friedrich D."/>
            <person name="Gadbois L."/>
            <person name="Gearin G."/>
            <person name="Gearin C.R."/>
            <person name="Giannoukos G."/>
            <person name="Goode T."/>
            <person name="Graham J."/>
            <person name="Grandbois E."/>
            <person name="Grewal S."/>
            <person name="Gyaltsen K."/>
            <person name="Hafez N."/>
            <person name="Hagos B."/>
            <person name="Hall J."/>
            <person name="Henson C."/>
            <person name="Hollinger A."/>
            <person name="Honan T."/>
            <person name="Huard M.D."/>
            <person name="Hughes L."/>
            <person name="Hurhula B."/>
            <person name="Husby M.E."/>
            <person name="Kamat A."/>
            <person name="Kanga B."/>
            <person name="Kashin S."/>
            <person name="Khazanovich D."/>
            <person name="Kisner P."/>
            <person name="Lance K."/>
            <person name="Lara M."/>
            <person name="Lee W."/>
            <person name="Lennon N."/>
            <person name="Letendre F."/>
            <person name="LeVine R."/>
            <person name="Lipovsky A."/>
            <person name="Liu X."/>
            <person name="Liu J."/>
            <person name="Liu S."/>
            <person name="Lokyitsang T."/>
            <person name="Lokyitsang Y."/>
            <person name="Lubonja R."/>
            <person name="Lui A."/>
            <person name="MacDonald P."/>
            <person name="Magnisalis V."/>
            <person name="Maru K."/>
            <person name="Matthews C."/>
            <person name="McCusker W."/>
            <person name="McDonough S."/>
            <person name="Mehta T."/>
            <person name="Meldrim J."/>
            <person name="Meneus L."/>
            <person name="Mihai O."/>
            <person name="Mihalev A."/>
            <person name="Mihova T."/>
            <person name="Mittelman R."/>
            <person name="Mlenga V."/>
            <person name="Montmayeur A."/>
            <person name="Mulrain L."/>
            <person name="Navidi A."/>
            <person name="Naylor J."/>
            <person name="Negash T."/>
            <person name="Nguyen T."/>
            <person name="Nguyen N."/>
            <person name="Nicol R."/>
            <person name="Norbu C."/>
            <person name="Norbu N."/>
            <person name="Novod N."/>
            <person name="O'Neill B."/>
            <person name="Osman S."/>
            <person name="Markiewicz E."/>
            <person name="Oyono O.L."/>
            <person name="Patti C."/>
            <person name="Phunkhang P."/>
            <person name="Pierre F."/>
            <person name="Priest M."/>
            <person name="Raghuraman S."/>
            <person name="Rege F."/>
            <person name="Reyes R."/>
            <person name="Rise C."/>
            <person name="Rogov P."/>
            <person name="Ross K."/>
            <person name="Ryan E."/>
            <person name="Settipalli S."/>
            <person name="Shea T."/>
            <person name="Sherpa N."/>
            <person name="Shi L."/>
            <person name="Shih D."/>
            <person name="Sparrow T."/>
            <person name="Spaulding J."/>
            <person name="Stalker J."/>
            <person name="Stange-Thomann N."/>
            <person name="Stavropoulos S."/>
            <person name="Stone C."/>
            <person name="Strader C."/>
            <person name="Tesfaye S."/>
            <person name="Thomson T."/>
            <person name="Thoulutsang Y."/>
            <person name="Thoulutsang D."/>
            <person name="Topham K."/>
            <person name="Topping I."/>
            <person name="Tsamla T."/>
            <person name="Vassiliev H."/>
            <person name="Vo A."/>
            <person name="Wangchuk T."/>
            <person name="Wangdi T."/>
            <person name="Weiand M."/>
            <person name="Wilkinson J."/>
            <person name="Wilson A."/>
            <person name="Yadav S."/>
            <person name="Young G."/>
            <person name="Yu Q."/>
            <person name="Zembek L."/>
            <person name="Zhong D."/>
            <person name="Zimmer A."/>
            <person name="Zwirko Z."/>
            <person name="Jaffe D.B."/>
            <person name="Alvarez P."/>
            <person name="Brockman W."/>
            <person name="Butler J."/>
            <person name="Chin C."/>
            <person name="Gnerre S."/>
            <person name="Grabherr M."/>
            <person name="Kleber M."/>
            <person name="Mauceli E."/>
            <person name="MacCallum I."/>
        </authorList>
    </citation>
    <scope>NUCLEOTIDE SEQUENCE [LARGE SCALE GENOMIC DNA]</scope>
    <source>
        <strain evidence="12">Tucson 15010-1051.87</strain>
    </source>
</reference>
<dbReference type="PROSITE" id="PS50097">
    <property type="entry name" value="BTB"/>
    <property type="match status" value="1"/>
</dbReference>
<dbReference type="FunFam" id="1.25.40.20:FF:000628">
    <property type="entry name" value="Uncharacterized protein, isoform D"/>
    <property type="match status" value="1"/>
</dbReference>
<keyword evidence="5 6" id="KW-0040">ANK repeat</keyword>
<dbReference type="SUPFAM" id="SSF48403">
    <property type="entry name" value="Ankyrin repeat"/>
    <property type="match status" value="4"/>
</dbReference>
<dbReference type="InterPro" id="IPR049764">
    <property type="entry name" value="ANFY1_FYVE"/>
</dbReference>
<feature type="repeat" description="ANK" evidence="6">
    <location>
        <begin position="1026"/>
        <end position="1058"/>
    </location>
</feature>
<evidence type="ECO:0000256" key="4">
    <source>
        <dbReference type="ARBA" id="ARBA00022833"/>
    </source>
</evidence>
<feature type="repeat" description="ANK" evidence="6">
    <location>
        <begin position="920"/>
        <end position="952"/>
    </location>
</feature>
<dbReference type="Gene3D" id="3.30.710.10">
    <property type="entry name" value="Potassium Channel Kv1.1, Chain A"/>
    <property type="match status" value="1"/>
</dbReference>
<dbReference type="Pfam" id="PF12796">
    <property type="entry name" value="Ank_2"/>
    <property type="match status" value="4"/>
</dbReference>
<dbReference type="SMR" id="A0A0Q9W847"/>
<feature type="domain" description="FYVE-type" evidence="10">
    <location>
        <begin position="1087"/>
        <end position="1147"/>
    </location>
</feature>
<dbReference type="InterPro" id="IPR011011">
    <property type="entry name" value="Znf_FYVE_PHD"/>
</dbReference>
<keyword evidence="12" id="KW-1185">Reference proteome</keyword>
<evidence type="ECO:0000256" key="8">
    <source>
        <dbReference type="SAM" id="Coils"/>
    </source>
</evidence>
<keyword evidence="3 7" id="KW-0863">Zinc-finger</keyword>
<feature type="coiled-coil region" evidence="8">
    <location>
        <begin position="25"/>
        <end position="59"/>
    </location>
</feature>
<feature type="repeat" description="ANK" evidence="6">
    <location>
        <begin position="887"/>
        <end position="919"/>
    </location>
</feature>
<dbReference type="PROSITE" id="PS50178">
    <property type="entry name" value="ZF_FYVE"/>
    <property type="match status" value="1"/>
</dbReference>
<keyword evidence="4" id="KW-0862">Zinc</keyword>
<dbReference type="SUPFAM" id="SSF57903">
    <property type="entry name" value="FYVE/PHD zinc finger"/>
    <property type="match status" value="1"/>
</dbReference>
<organism evidence="11 12">
    <name type="scientific">Drosophila virilis</name>
    <name type="common">Fruit fly</name>
    <dbReference type="NCBI Taxonomy" id="7244"/>
    <lineage>
        <taxon>Eukaryota</taxon>
        <taxon>Metazoa</taxon>
        <taxon>Ecdysozoa</taxon>
        <taxon>Arthropoda</taxon>
        <taxon>Hexapoda</taxon>
        <taxon>Insecta</taxon>
        <taxon>Pterygota</taxon>
        <taxon>Neoptera</taxon>
        <taxon>Endopterygota</taxon>
        <taxon>Diptera</taxon>
        <taxon>Brachycera</taxon>
        <taxon>Muscomorpha</taxon>
        <taxon>Ephydroidea</taxon>
        <taxon>Drosophilidae</taxon>
        <taxon>Drosophila</taxon>
    </lineage>
</organism>
<dbReference type="SMART" id="SM00064">
    <property type="entry name" value="FYVE"/>
    <property type="match status" value="1"/>
</dbReference>
<evidence type="ECO:0000259" key="10">
    <source>
        <dbReference type="PROSITE" id="PS50178"/>
    </source>
</evidence>
<dbReference type="InterPro" id="IPR013083">
    <property type="entry name" value="Znf_RING/FYVE/PHD"/>
</dbReference>
<dbReference type="Gene3D" id="1.25.40.20">
    <property type="entry name" value="Ankyrin repeat-containing domain"/>
    <property type="match status" value="6"/>
</dbReference>
<dbReference type="InterPro" id="IPR002110">
    <property type="entry name" value="Ankyrin_rpt"/>
</dbReference>
<evidence type="ECO:0000256" key="3">
    <source>
        <dbReference type="ARBA" id="ARBA00022771"/>
    </source>
</evidence>
<dbReference type="InParanoid" id="A0A0Q9W847"/>
<feature type="repeat" description="ANK" evidence="6">
    <location>
        <begin position="391"/>
        <end position="424"/>
    </location>
</feature>
<dbReference type="OrthoDB" id="2306477at2759"/>
<evidence type="ECO:0000256" key="1">
    <source>
        <dbReference type="ARBA" id="ARBA00022723"/>
    </source>
</evidence>
<keyword evidence="2" id="KW-0677">Repeat</keyword>
<evidence type="ECO:0000256" key="7">
    <source>
        <dbReference type="PROSITE-ProRule" id="PRU00091"/>
    </source>
</evidence>
<dbReference type="InterPro" id="IPR049763">
    <property type="entry name" value="ANKFY1_BACK"/>
</dbReference>
<dbReference type="SMART" id="SM00248">
    <property type="entry name" value="ANK"/>
    <property type="match status" value="21"/>
</dbReference>
<dbReference type="GO" id="GO:0008270">
    <property type="term" value="F:zinc ion binding"/>
    <property type="evidence" value="ECO:0007669"/>
    <property type="project" value="UniProtKB-KW"/>
</dbReference>
<feature type="repeat" description="ANK" evidence="6">
    <location>
        <begin position="570"/>
        <end position="602"/>
    </location>
</feature>
<evidence type="ECO:0000259" key="9">
    <source>
        <dbReference type="PROSITE" id="PS50097"/>
    </source>
</evidence>
<dbReference type="InterPro" id="IPR036770">
    <property type="entry name" value="Ankyrin_rpt-contain_sf"/>
</dbReference>
<protein>
    <submittedName>
        <fullName evidence="11">Uncharacterized protein, isoform D</fullName>
    </submittedName>
</protein>
<dbReference type="FunCoup" id="A0A0Q9W847">
    <property type="interactions" value="2524"/>
</dbReference>
<dbReference type="PROSITE" id="PS50297">
    <property type="entry name" value="ANK_REP_REGION"/>
    <property type="match status" value="7"/>
</dbReference>
<evidence type="ECO:0000256" key="6">
    <source>
        <dbReference type="PROSITE-ProRule" id="PRU00023"/>
    </source>
</evidence>
<dbReference type="FunFam" id="3.30.40.10:FF:000104">
    <property type="entry name" value="Ankyrin repeat and FYVE domain-containing 1"/>
    <property type="match status" value="1"/>
</dbReference>
<dbReference type="Proteomes" id="UP000008792">
    <property type="component" value="Unassembled WGS sequence"/>
</dbReference>
<dbReference type="SMART" id="SM00225">
    <property type="entry name" value="BTB"/>
    <property type="match status" value="1"/>
</dbReference>
<dbReference type="Pfam" id="PF01363">
    <property type="entry name" value="FYVE"/>
    <property type="match status" value="1"/>
</dbReference>
<evidence type="ECO:0000313" key="12">
    <source>
        <dbReference type="Proteomes" id="UP000008792"/>
    </source>
</evidence>
<dbReference type="PANTHER" id="PTHR24198:SF191">
    <property type="entry name" value="RABANKYRIN-5-LIKE"/>
    <property type="match status" value="1"/>
</dbReference>
<dbReference type="SUPFAM" id="SSF54695">
    <property type="entry name" value="POZ domain"/>
    <property type="match status" value="1"/>
</dbReference>
<evidence type="ECO:0000313" key="11">
    <source>
        <dbReference type="EMBL" id="KRF80957.1"/>
    </source>
</evidence>
<accession>A0A0Q9W847</accession>
<dbReference type="InterPro" id="IPR017455">
    <property type="entry name" value="Znf_FYVE-rel"/>
</dbReference>
<name>A0A0Q9W847_DROVI</name>
<dbReference type="Pfam" id="PF00651">
    <property type="entry name" value="BTB"/>
    <property type="match status" value="1"/>
</dbReference>
<proteinExistence type="predicted"/>
<dbReference type="STRING" id="7244.A0A0Q9W847"/>
<dbReference type="CDD" id="cd18501">
    <property type="entry name" value="BACK_ANKFY1_Rank5"/>
    <property type="match status" value="1"/>
</dbReference>
<evidence type="ECO:0000256" key="5">
    <source>
        <dbReference type="ARBA" id="ARBA00023043"/>
    </source>
</evidence>
<keyword evidence="1" id="KW-0479">Metal-binding</keyword>
<dbReference type="EMBL" id="CH940657">
    <property type="protein sequence ID" value="KRF80957.1"/>
    <property type="molecule type" value="Genomic_DNA"/>
</dbReference>
<sequence>MFMYECRCRNALSANSNGSNDFASITKLEKDLALLKEEYTKLQRSYVELERKYNEVIASTADPGSTGEFSSFVSRLALTTASLYGCSIYSDLNIRTNTHGTIMPAHKFVLHARSEKWRNDESLVSAKELDWSDLDEDIATSLLRWIYTDIIDLQHDRLTLGLLRVAHRFSLPGLLGLCERALVASVGVRSCVRFYCVAEEVGAASLLEYCSGIISTHWDDLTPQDFEHMSGPLLFKMLKNKTKYPLHSAVRLLREDVVCLCLTENNTMLPELVNSLSQHGQLPLQMALSAKSYQIAQTLVNNASANVNAYDAKGNTLLIDAVRKADHFAADFLLNHNCLVDLVSRPSSDTALHIVCTYGENQDNQENFTHMIDIGMKILRCKANVNIQNYQGHTPLHNAITFQNMSMVDLLLDVPGIDINLRNNDEKCPLELSLTLFNNESFNLATKLLKMGANPNPLKSETNDSLLQVLSQAGRHFEDAAIFLADFANLNHLNYGGMSAIHIAAQKNMPKLLAKLLNAGASPNIQTSTSKMKSPLHLAVEANAREVIRLFVNFCKDNSKQIDFNCKDDNGDSPLSLCLALNRIKLASILIEGGADVNARNAQDLTLLHQFIINGDSEKAVFLLDEGAEVNAITGEQKSVLQLAIDSHLPKVVDALCIKGVDLSNLDSRRDSPLWTALELGYEDVAQILVRHGVDTDCWSEGPEGCQQTLLHRAIDENKESTAIFLVRNQCDLDSPRQLCPNHECGDEARDKASPLHLCCQWGLTKVVQALIDHGANVNALDVENKTPAHIAIENQHEDIIKILLCHPGIDLKLRDKSGLTPFATALASRNHKAAQRILERLPNAAEIMDQRGRNFLHVAILKDDLESVLFLLAIQVDVNSRVHDAYQSTPLHLAAASKNEMIIRNLILAGARINERDAIQKMPLHVAIERGNLPAVSALIQNNADFDAKDAEGNNALHLGVHGGQLSIVRELLTESRVNAEATNAKGRNPLHELCRVGEDNSGAAICELFLECMPKYPINMPDMDGNTPLLLSYMRGQAPLCKVLVKAGACLGAQNREGISIFNYKLATDQLLNKLLDQLPQESPWAESELCQECSSKFSLTIRRHHCRHCGRVLCSKCSNNDVPILKFGINKPVRVCNVCFDVLHGGS</sequence>
<dbReference type="PANTHER" id="PTHR24198">
    <property type="entry name" value="ANKYRIN REPEAT AND PROTEIN KINASE DOMAIN-CONTAINING PROTEIN"/>
    <property type="match status" value="1"/>
</dbReference>
<dbReference type="AlphaFoldDB" id="A0A0Q9W847"/>
<dbReference type="PROSITE" id="PS50088">
    <property type="entry name" value="ANK_REPEAT"/>
    <property type="match status" value="8"/>
</dbReference>
<dbReference type="InterPro" id="IPR000210">
    <property type="entry name" value="BTB/POZ_dom"/>
</dbReference>
<gene>
    <name evidence="11" type="primary">Dvir\GJ11139</name>
    <name evidence="11" type="ORF">Dvir_GJ11139</name>
</gene>